<feature type="binding site" evidence="5">
    <location>
        <position position="148"/>
    </location>
    <ligand>
        <name>Mg(2+)</name>
        <dbReference type="ChEBI" id="CHEBI:18420"/>
    </ligand>
</feature>
<evidence type="ECO:0000256" key="2">
    <source>
        <dbReference type="ARBA" id="ARBA00022723"/>
    </source>
</evidence>
<dbReference type="AlphaFoldDB" id="A0A1H1KHB2"/>
<evidence type="ECO:0000313" key="8">
    <source>
        <dbReference type="Proteomes" id="UP000199365"/>
    </source>
</evidence>
<evidence type="ECO:0000259" key="6">
    <source>
        <dbReference type="Pfam" id="PF03328"/>
    </source>
</evidence>
<dbReference type="GO" id="GO:0016829">
    <property type="term" value="F:lyase activity"/>
    <property type="evidence" value="ECO:0007669"/>
    <property type="project" value="UniProtKB-KW"/>
</dbReference>
<comment type="cofactor">
    <cofactor evidence="1">
        <name>Mg(2+)</name>
        <dbReference type="ChEBI" id="CHEBI:18420"/>
    </cofactor>
</comment>
<dbReference type="Pfam" id="PF03328">
    <property type="entry name" value="HpcH_HpaI"/>
    <property type="match status" value="1"/>
</dbReference>
<reference evidence="8" key="1">
    <citation type="submission" date="2016-10" db="EMBL/GenBank/DDBJ databases">
        <authorList>
            <person name="Varghese N."/>
            <person name="Submissions S."/>
        </authorList>
    </citation>
    <scope>NUCLEOTIDE SEQUENCE [LARGE SCALE GENOMIC DNA]</scope>
    <source>
        <strain evidence="8">DUS833</strain>
    </source>
</reference>
<dbReference type="SUPFAM" id="SSF51621">
    <property type="entry name" value="Phosphoenolpyruvate/pyruvate domain"/>
    <property type="match status" value="1"/>
</dbReference>
<dbReference type="GO" id="GO:0000287">
    <property type="term" value="F:magnesium ion binding"/>
    <property type="evidence" value="ECO:0007669"/>
    <property type="project" value="TreeGrafter"/>
</dbReference>
<protein>
    <submittedName>
        <fullName evidence="7">Citrate lyase subunit beta / citryl-CoA lyase</fullName>
    </submittedName>
</protein>
<dbReference type="STRING" id="157910.SAMN05445850_7893"/>
<proteinExistence type="predicted"/>
<dbReference type="Gene3D" id="3.20.20.60">
    <property type="entry name" value="Phosphoenolpyruvate-binding domains"/>
    <property type="match status" value="1"/>
</dbReference>
<keyword evidence="7" id="KW-0456">Lyase</keyword>
<gene>
    <name evidence="7" type="ORF">SAMN05445850_7893</name>
</gene>
<organism evidence="7 8">
    <name type="scientific">Paraburkholderia tuberum</name>
    <dbReference type="NCBI Taxonomy" id="157910"/>
    <lineage>
        <taxon>Bacteria</taxon>
        <taxon>Pseudomonadati</taxon>
        <taxon>Pseudomonadota</taxon>
        <taxon>Betaproteobacteria</taxon>
        <taxon>Burkholderiales</taxon>
        <taxon>Burkholderiaceae</taxon>
        <taxon>Paraburkholderia</taxon>
    </lineage>
</organism>
<keyword evidence="8" id="KW-1185">Reference proteome</keyword>
<accession>A0A1H1KHB2</accession>
<feature type="binding site" evidence="4">
    <location>
        <position position="71"/>
    </location>
    <ligand>
        <name>substrate</name>
    </ligand>
</feature>
<keyword evidence="3 5" id="KW-0460">Magnesium</keyword>
<dbReference type="Proteomes" id="UP000199365">
    <property type="component" value="Unassembled WGS sequence"/>
</dbReference>
<dbReference type="RefSeq" id="WP_090812366.1">
    <property type="nucleotide sequence ID" value="NZ_FNKX01000004.1"/>
</dbReference>
<evidence type="ECO:0000313" key="7">
    <source>
        <dbReference type="EMBL" id="SDR61674.1"/>
    </source>
</evidence>
<dbReference type="PIRSF" id="PIRSF015582">
    <property type="entry name" value="Cit_lyase_B"/>
    <property type="match status" value="1"/>
</dbReference>
<name>A0A1H1KHB2_9BURK</name>
<feature type="binding site" evidence="4">
    <location>
        <position position="122"/>
    </location>
    <ligand>
        <name>substrate</name>
    </ligand>
</feature>
<dbReference type="InterPro" id="IPR005000">
    <property type="entry name" value="Aldolase/citrate-lyase_domain"/>
</dbReference>
<evidence type="ECO:0000256" key="3">
    <source>
        <dbReference type="ARBA" id="ARBA00022842"/>
    </source>
</evidence>
<sequence length="277" mass="29839">METGETKLAYIPKRSYLFVPGHRPELIAKAKGKGAHAVVVDLEDAVGPDAKADARESLRGWLKSGREIYVRINSSGTSHFEADLTLVGSPGVCGVILPKCERSEEVERVRSAGASCVIPLVETARGFRNLEALCQTESVQRILFGTIDFQVDLGIVGDGDELLYFRSHIVLVSKLYGLQAPIDGVCTAIGDENRLRDETERGKRLGFGAKACIHPSQVEVVNRAFRPTADQITWAHRVLAAFSESGGGAVSVDGQMIDVPVVLQAREILSSAGEPVS</sequence>
<evidence type="ECO:0000256" key="5">
    <source>
        <dbReference type="PIRSR" id="PIRSR015582-2"/>
    </source>
</evidence>
<dbReference type="InterPro" id="IPR040442">
    <property type="entry name" value="Pyrv_kinase-like_dom_sf"/>
</dbReference>
<feature type="binding site" evidence="5">
    <location>
        <position position="122"/>
    </location>
    <ligand>
        <name>Mg(2+)</name>
        <dbReference type="ChEBI" id="CHEBI:18420"/>
    </ligand>
</feature>
<dbReference type="InterPro" id="IPR015813">
    <property type="entry name" value="Pyrv/PenolPyrv_kinase-like_dom"/>
</dbReference>
<dbReference type="PANTHER" id="PTHR32308">
    <property type="entry name" value="LYASE BETA SUBUNIT, PUTATIVE (AFU_ORTHOLOGUE AFUA_4G13030)-RELATED"/>
    <property type="match status" value="1"/>
</dbReference>
<dbReference type="InterPro" id="IPR011206">
    <property type="entry name" value="Citrate_lyase_beta/mcl1/mcl2"/>
</dbReference>
<evidence type="ECO:0000256" key="4">
    <source>
        <dbReference type="PIRSR" id="PIRSR015582-1"/>
    </source>
</evidence>
<feature type="domain" description="HpcH/HpaI aldolase/citrate lyase" evidence="6">
    <location>
        <begin position="14"/>
        <end position="215"/>
    </location>
</feature>
<dbReference type="EMBL" id="FNKX01000004">
    <property type="protein sequence ID" value="SDR61674.1"/>
    <property type="molecule type" value="Genomic_DNA"/>
</dbReference>
<evidence type="ECO:0000256" key="1">
    <source>
        <dbReference type="ARBA" id="ARBA00001946"/>
    </source>
</evidence>
<dbReference type="GO" id="GO:0006107">
    <property type="term" value="P:oxaloacetate metabolic process"/>
    <property type="evidence" value="ECO:0007669"/>
    <property type="project" value="TreeGrafter"/>
</dbReference>
<dbReference type="PANTHER" id="PTHR32308:SF0">
    <property type="entry name" value="HPCH_HPAI ALDOLASE_CITRATE LYASE DOMAIN-CONTAINING PROTEIN"/>
    <property type="match status" value="1"/>
</dbReference>
<keyword evidence="2 5" id="KW-0479">Metal-binding</keyword>